<dbReference type="AlphaFoldDB" id="A0A497YG31"/>
<dbReference type="EMBL" id="RCCP01000003">
    <property type="protein sequence ID" value="RLJ86522.1"/>
    <property type="molecule type" value="Genomic_DNA"/>
</dbReference>
<comment type="caution">
    <text evidence="1">The sequence shown here is derived from an EMBL/GenBank/DDBJ whole genome shotgun (WGS) entry which is preliminary data.</text>
</comment>
<organism evidence="1 2">
    <name type="scientific">Planococcus citreus</name>
    <dbReference type="NCBI Taxonomy" id="1373"/>
    <lineage>
        <taxon>Bacteria</taxon>
        <taxon>Bacillati</taxon>
        <taxon>Bacillota</taxon>
        <taxon>Bacilli</taxon>
        <taxon>Bacillales</taxon>
        <taxon>Caryophanaceae</taxon>
        <taxon>Planococcus</taxon>
    </lineage>
</organism>
<sequence length="112" mass="12170">MMAGGFLFGKKMGWGQEIALLANAWGPQDAGHAVEATGRRVFNCPGIGRVLSRCDKEAPATYLQADMSQMNKLSFSSLIHSLCPTGVSPFRSVANFRVERTFHHALNTLVTS</sequence>
<dbReference type="Proteomes" id="UP000280791">
    <property type="component" value="Unassembled WGS sequence"/>
</dbReference>
<proteinExistence type="predicted"/>
<protein>
    <submittedName>
        <fullName evidence="1">Uncharacterized protein</fullName>
    </submittedName>
</protein>
<evidence type="ECO:0000313" key="1">
    <source>
        <dbReference type="EMBL" id="RLJ86522.1"/>
    </source>
</evidence>
<accession>A0A497YG31</accession>
<keyword evidence="2" id="KW-1185">Reference proteome</keyword>
<name>A0A497YG31_9BACL</name>
<gene>
    <name evidence="1" type="ORF">DFR62_2122</name>
</gene>
<evidence type="ECO:0000313" key="2">
    <source>
        <dbReference type="Proteomes" id="UP000280791"/>
    </source>
</evidence>
<reference evidence="1 2" key="1">
    <citation type="submission" date="2018-10" db="EMBL/GenBank/DDBJ databases">
        <title>Genomic Encyclopedia of Type Strains, Phase IV (KMG-IV): sequencing the most valuable type-strain genomes for metagenomic binning, comparative biology and taxonomic classification.</title>
        <authorList>
            <person name="Goeker M."/>
        </authorList>
    </citation>
    <scope>NUCLEOTIDE SEQUENCE [LARGE SCALE GENOMIC DNA]</scope>
    <source>
        <strain evidence="1 2">DSM 20549</strain>
    </source>
</reference>